<feature type="compositionally biased region" description="Acidic residues" evidence="1">
    <location>
        <begin position="374"/>
        <end position="393"/>
    </location>
</feature>
<feature type="compositionally biased region" description="Gly residues" evidence="1">
    <location>
        <begin position="347"/>
        <end position="360"/>
    </location>
</feature>
<keyword evidence="3" id="KW-1185">Reference proteome</keyword>
<feature type="region of interest" description="Disordered" evidence="1">
    <location>
        <begin position="267"/>
        <end position="440"/>
    </location>
</feature>
<accession>A0A813GIW3</accession>
<dbReference type="Proteomes" id="UP000654075">
    <property type="component" value="Unassembled WGS sequence"/>
</dbReference>
<feature type="compositionally biased region" description="Basic and acidic residues" evidence="1">
    <location>
        <begin position="394"/>
        <end position="420"/>
    </location>
</feature>
<protein>
    <submittedName>
        <fullName evidence="2">Uncharacterized protein</fullName>
    </submittedName>
</protein>
<gene>
    <name evidence="2" type="ORF">PGLA1383_LOCUS43275</name>
</gene>
<evidence type="ECO:0000256" key="1">
    <source>
        <dbReference type="SAM" id="MobiDB-lite"/>
    </source>
</evidence>
<name>A0A813GIW3_POLGL</name>
<evidence type="ECO:0000313" key="2">
    <source>
        <dbReference type="EMBL" id="CAE8626339.1"/>
    </source>
</evidence>
<reference evidence="2" key="1">
    <citation type="submission" date="2021-02" db="EMBL/GenBank/DDBJ databases">
        <authorList>
            <person name="Dougan E. K."/>
            <person name="Rhodes N."/>
            <person name="Thang M."/>
            <person name="Chan C."/>
        </authorList>
    </citation>
    <scope>NUCLEOTIDE SEQUENCE</scope>
</reference>
<dbReference type="AlphaFoldDB" id="A0A813GIW3"/>
<feature type="compositionally biased region" description="Low complexity" evidence="1">
    <location>
        <begin position="333"/>
        <end position="346"/>
    </location>
</feature>
<feature type="compositionally biased region" description="Low complexity" evidence="1">
    <location>
        <begin position="297"/>
        <end position="309"/>
    </location>
</feature>
<evidence type="ECO:0000313" key="3">
    <source>
        <dbReference type="Proteomes" id="UP000654075"/>
    </source>
</evidence>
<dbReference type="EMBL" id="CAJNNV010028958">
    <property type="protein sequence ID" value="CAE8626339.1"/>
    <property type="molecule type" value="Genomic_DNA"/>
</dbReference>
<proteinExistence type="predicted"/>
<feature type="non-terminal residue" evidence="2">
    <location>
        <position position="507"/>
    </location>
</feature>
<sequence>VAPDGAKGGPRGRGRGRMIALVKMTRSASVTDLKLQATMRPRALAKDVAKEMRMQVSPDCAARQMSVATQMMMTAGGCQRRGIQFAGVPLPICDQGRHSGMVCSMPCFNPGLGDPVCKRSEVRPSERYTIPSGPMLVMHPFSLRSFVPLPWCFLAEGFCYVNFSWHCHALMTNTNMPAEEGNLRSANLLVQQSWLTHEAFIELHGQPLLEDLMKDLRVHLGGIEPPPLPKQGPIPIVQRPLLWLQSTGQECKECKCKDACAFTLSPCGARRGKGGPQGQRKGEDDSAGQNDAVGVCDGSQAAGDDAAQSLGKGRRKGDEVLAEVKGGKGAGKSSGKNGSKGSVAKGTKGGNGGKSSGKAGGKGKGKKGSLRDSEESDSSDEDGDEDEDEDEHTEEALPRKGAKGDGKGKVREERSRKGTGKDGNVGEDGSPGGPRVVDPAKARELLIGWLVKTYKVPRNIAESPESISESMTQQKGSVHLGGASWKSLAARIHKATTEQLPKRLSDS</sequence>
<organism evidence="2 3">
    <name type="scientific">Polarella glacialis</name>
    <name type="common">Dinoflagellate</name>
    <dbReference type="NCBI Taxonomy" id="89957"/>
    <lineage>
        <taxon>Eukaryota</taxon>
        <taxon>Sar</taxon>
        <taxon>Alveolata</taxon>
        <taxon>Dinophyceae</taxon>
        <taxon>Suessiales</taxon>
        <taxon>Suessiaceae</taxon>
        <taxon>Polarella</taxon>
    </lineage>
</organism>
<comment type="caution">
    <text evidence="2">The sequence shown here is derived from an EMBL/GenBank/DDBJ whole genome shotgun (WGS) entry which is preliminary data.</text>
</comment>